<feature type="transmembrane region" description="Helical" evidence="13">
    <location>
        <begin position="28"/>
        <end position="50"/>
    </location>
</feature>
<accession>A0AB74EUB6</accession>
<dbReference type="Proteomes" id="UP000182484">
    <property type="component" value="Unassembled WGS sequence"/>
</dbReference>
<organism evidence="15 16">
    <name type="scientific">Neisseria gonorrhoeae</name>
    <dbReference type="NCBI Taxonomy" id="485"/>
    <lineage>
        <taxon>Bacteria</taxon>
        <taxon>Pseudomonadati</taxon>
        <taxon>Pseudomonadota</taxon>
        <taxon>Betaproteobacteria</taxon>
        <taxon>Neisseriales</taxon>
        <taxon>Neisseriaceae</taxon>
        <taxon>Neisseria</taxon>
    </lineage>
</organism>
<dbReference type="InterPro" id="IPR016174">
    <property type="entry name" value="Di-haem_cyt_TM"/>
</dbReference>
<evidence type="ECO:0000256" key="2">
    <source>
        <dbReference type="ARBA" id="ARBA00004651"/>
    </source>
</evidence>
<keyword evidence="3" id="KW-0813">Transport</keyword>
<reference evidence="15 16" key="1">
    <citation type="submission" date="2016-09" db="EMBL/GenBank/DDBJ databases">
        <authorList>
            <person name="Kumanski S."/>
            <person name="Beatrice B."/>
        </authorList>
    </citation>
    <scope>NUCLEOTIDE SEQUENCE [LARGE SCALE GENOMIC DNA]</scope>
    <source>
        <strain evidence="15">Mankind</strain>
    </source>
</reference>
<dbReference type="AlphaFoldDB" id="A0AB74EUB6"/>
<evidence type="ECO:0000256" key="5">
    <source>
        <dbReference type="ARBA" id="ARBA00022617"/>
    </source>
</evidence>
<feature type="transmembrane region" description="Helical" evidence="13">
    <location>
        <begin position="62"/>
        <end position="83"/>
    </location>
</feature>
<evidence type="ECO:0000313" key="16">
    <source>
        <dbReference type="Proteomes" id="UP000182484"/>
    </source>
</evidence>
<keyword evidence="9 13" id="KW-1133">Transmembrane helix</keyword>
<dbReference type="EMBL" id="FMTB01000067">
    <property type="protein sequence ID" value="SCW16925.1"/>
    <property type="molecule type" value="Genomic_DNA"/>
</dbReference>
<dbReference type="GO" id="GO:0009055">
    <property type="term" value="F:electron transfer activity"/>
    <property type="evidence" value="ECO:0007669"/>
    <property type="project" value="InterPro"/>
</dbReference>
<feature type="transmembrane region" description="Helical" evidence="13">
    <location>
        <begin position="155"/>
        <end position="175"/>
    </location>
</feature>
<dbReference type="GO" id="GO:0005886">
    <property type="term" value="C:plasma membrane"/>
    <property type="evidence" value="ECO:0007669"/>
    <property type="project" value="UniProtKB-SubCell"/>
</dbReference>
<evidence type="ECO:0000256" key="13">
    <source>
        <dbReference type="SAM" id="Phobius"/>
    </source>
</evidence>
<keyword evidence="4" id="KW-1003">Cell membrane</keyword>
<evidence type="ECO:0000256" key="6">
    <source>
        <dbReference type="ARBA" id="ARBA00022692"/>
    </source>
</evidence>
<keyword evidence="7" id="KW-0479">Metal-binding</keyword>
<evidence type="ECO:0000256" key="1">
    <source>
        <dbReference type="ARBA" id="ARBA00001970"/>
    </source>
</evidence>
<dbReference type="InterPro" id="IPR011577">
    <property type="entry name" value="Cyt_b561_bac/Ni-Hgenase"/>
</dbReference>
<comment type="subcellular location">
    <subcellularLocation>
        <location evidence="2">Cell membrane</location>
        <topology evidence="2">Multi-pass membrane protein</topology>
    </subcellularLocation>
</comment>
<evidence type="ECO:0000256" key="12">
    <source>
        <dbReference type="ARBA" id="ARBA00037975"/>
    </source>
</evidence>
<keyword evidence="6 13" id="KW-0812">Transmembrane</keyword>
<dbReference type="SUPFAM" id="SSF81342">
    <property type="entry name" value="Transmembrane di-heme cytochromes"/>
    <property type="match status" value="1"/>
</dbReference>
<keyword evidence="8" id="KW-0249">Electron transport</keyword>
<evidence type="ECO:0000256" key="11">
    <source>
        <dbReference type="ARBA" id="ARBA00023136"/>
    </source>
</evidence>
<dbReference type="PANTHER" id="PTHR30529">
    <property type="entry name" value="CYTOCHROME B561"/>
    <property type="match status" value="1"/>
</dbReference>
<dbReference type="Gene3D" id="1.20.950.20">
    <property type="entry name" value="Transmembrane di-heme cytochromes, Chain C"/>
    <property type="match status" value="1"/>
</dbReference>
<evidence type="ECO:0000256" key="9">
    <source>
        <dbReference type="ARBA" id="ARBA00022989"/>
    </source>
</evidence>
<comment type="similarity">
    <text evidence="12">Belongs to the cytochrome b561 family.</text>
</comment>
<feature type="transmembrane region" description="Helical" evidence="13">
    <location>
        <begin position="95"/>
        <end position="116"/>
    </location>
</feature>
<dbReference type="GO" id="GO:0046872">
    <property type="term" value="F:metal ion binding"/>
    <property type="evidence" value="ECO:0007669"/>
    <property type="project" value="UniProtKB-KW"/>
</dbReference>
<evidence type="ECO:0000256" key="3">
    <source>
        <dbReference type="ARBA" id="ARBA00022448"/>
    </source>
</evidence>
<evidence type="ECO:0000313" key="15">
    <source>
        <dbReference type="EMBL" id="SCW16925.1"/>
    </source>
</evidence>
<keyword evidence="11 13" id="KW-0472">Membrane</keyword>
<protein>
    <submittedName>
        <fullName evidence="15">Cytochrome B561</fullName>
    </submittedName>
</protein>
<evidence type="ECO:0000256" key="10">
    <source>
        <dbReference type="ARBA" id="ARBA00023004"/>
    </source>
</evidence>
<sequence length="189" mass="20919">MSVQTVTYDKDFFMNTNQPAVYDPLTRALHWLTVAGFIGILTTIVLWTIYEEAEWAGSLFGLHKSFGFLMLTVIALRIVWAVANRAKRPQSDSKAAAAGHGILYLLMLAVPVIGMIRQYGGGRGPLKVFGVEVMQGSPEKIEWMANLGNTFHGNLGWLLFAAVVGHVAMVVVHRVQGKDVLYRMTGRVR</sequence>
<dbReference type="GO" id="GO:0020037">
    <property type="term" value="F:heme binding"/>
    <property type="evidence" value="ECO:0007669"/>
    <property type="project" value="TreeGrafter"/>
</dbReference>
<comment type="cofactor">
    <cofactor evidence="1">
        <name>heme b</name>
        <dbReference type="ChEBI" id="CHEBI:60344"/>
    </cofactor>
</comment>
<dbReference type="PANTHER" id="PTHR30529:SF7">
    <property type="entry name" value="CYTOCHROME B561 BACTERIAL_NI-HYDROGENASE DOMAIN-CONTAINING PROTEIN"/>
    <property type="match status" value="1"/>
</dbReference>
<feature type="domain" description="Cytochrome b561 bacterial/Ni-hydrogenase" evidence="14">
    <location>
        <begin position="21"/>
        <end position="186"/>
    </location>
</feature>
<dbReference type="GO" id="GO:0022904">
    <property type="term" value="P:respiratory electron transport chain"/>
    <property type="evidence" value="ECO:0007669"/>
    <property type="project" value="InterPro"/>
</dbReference>
<dbReference type="InterPro" id="IPR052168">
    <property type="entry name" value="Cytochrome_b561_oxidase"/>
</dbReference>
<gene>
    <name evidence="15" type="ORF">ESCNG_70069</name>
</gene>
<comment type="caution">
    <text evidence="15">The sequence shown here is derived from an EMBL/GenBank/DDBJ whole genome shotgun (WGS) entry which is preliminary data.</text>
</comment>
<keyword evidence="5" id="KW-0349">Heme</keyword>
<keyword evidence="10" id="KW-0408">Iron</keyword>
<name>A0AB74EUB6_NEIGO</name>
<evidence type="ECO:0000256" key="7">
    <source>
        <dbReference type="ARBA" id="ARBA00022723"/>
    </source>
</evidence>
<evidence type="ECO:0000256" key="4">
    <source>
        <dbReference type="ARBA" id="ARBA00022475"/>
    </source>
</evidence>
<proteinExistence type="inferred from homology"/>
<dbReference type="Pfam" id="PF01292">
    <property type="entry name" value="Ni_hydr_CYTB"/>
    <property type="match status" value="1"/>
</dbReference>
<evidence type="ECO:0000256" key="8">
    <source>
        <dbReference type="ARBA" id="ARBA00022982"/>
    </source>
</evidence>
<evidence type="ECO:0000259" key="14">
    <source>
        <dbReference type="Pfam" id="PF01292"/>
    </source>
</evidence>